<evidence type="ECO:0000259" key="2">
    <source>
        <dbReference type="Pfam" id="PF00534"/>
    </source>
</evidence>
<evidence type="ECO:0000313" key="4">
    <source>
        <dbReference type="Proteomes" id="UP000034803"/>
    </source>
</evidence>
<comment type="caution">
    <text evidence="3">The sequence shown here is derived from an EMBL/GenBank/DDBJ whole genome shotgun (WGS) entry which is preliminary data.</text>
</comment>
<dbReference type="GO" id="GO:0016757">
    <property type="term" value="F:glycosyltransferase activity"/>
    <property type="evidence" value="ECO:0007669"/>
    <property type="project" value="InterPro"/>
</dbReference>
<dbReference type="AlphaFoldDB" id="A0A0F9YL64"/>
<name>A0A0F9YL64_9BACT</name>
<sequence length="394" mass="45062">MRVLMSVQLLNVAGGTTKTALQLLKHLDTKKNSVELITSIYDGEIYRQLKSFRISPGITINKHENKSSLNRFINGQNPLKYFLIIFLLYKAFHSRKMHNFDAIVIHDMMSLLLLNLVNTSNVYVLWYLNTQPSIQKLSYFTYNNNIIHNILSFPFIRGLSKVNKIGVYDSTNQRIVNKYLNKPVFNFSNGADVEEYMNLRKLLKTKTSKTFTLLSVGMLIPYRGYEDIFIALKKLLIIKKNVKLIILGRSDFSPSYKVELLNHINKLKISKNVEFIEYLSESEKKKLYQNVDVFIFVNNGNTWGQAAAEAIAAGIPTILTNNIGLAEIVGKNGLLVKPNSPKDIYSKLINILQNKKSAKEKARILSIKICKECSWSKFSYKIGQELKFGVKELS</sequence>
<accession>A0A0F9YL64</accession>
<reference evidence="3 4" key="1">
    <citation type="journal article" date="2015" name="Nature">
        <title>rRNA introns, odd ribosomes, and small enigmatic genomes across a large radiation of phyla.</title>
        <authorList>
            <person name="Brown C.T."/>
            <person name="Hug L.A."/>
            <person name="Thomas B.C."/>
            <person name="Sharon I."/>
            <person name="Castelle C.J."/>
            <person name="Singh A."/>
            <person name="Wilkins M.J."/>
            <person name="Williams K.H."/>
            <person name="Banfield J.F."/>
        </authorList>
    </citation>
    <scope>NUCLEOTIDE SEQUENCE [LARGE SCALE GENOMIC DNA]</scope>
</reference>
<dbReference type="Gene3D" id="3.40.50.2000">
    <property type="entry name" value="Glycogen Phosphorylase B"/>
    <property type="match status" value="2"/>
</dbReference>
<proteinExistence type="predicted"/>
<dbReference type="PANTHER" id="PTHR46401">
    <property type="entry name" value="GLYCOSYLTRANSFERASE WBBK-RELATED"/>
    <property type="match status" value="1"/>
</dbReference>
<organism evidence="3 4">
    <name type="scientific">Candidatus Woesebacteria bacterium GW2011_GWC2_31_9</name>
    <dbReference type="NCBI Taxonomy" id="1618586"/>
    <lineage>
        <taxon>Bacteria</taxon>
        <taxon>Candidatus Woeseibacteriota</taxon>
    </lineage>
</organism>
<evidence type="ECO:0000313" key="3">
    <source>
        <dbReference type="EMBL" id="KKP32214.1"/>
    </source>
</evidence>
<feature type="domain" description="Glycosyl transferase family 1" evidence="2">
    <location>
        <begin position="207"/>
        <end position="359"/>
    </location>
</feature>
<protein>
    <submittedName>
        <fullName evidence="3">Glycosyl transferase group 1</fullName>
    </submittedName>
</protein>
<dbReference type="CDD" id="cd03801">
    <property type="entry name" value="GT4_PimA-like"/>
    <property type="match status" value="1"/>
</dbReference>
<keyword evidence="1 3" id="KW-0808">Transferase</keyword>
<dbReference type="Pfam" id="PF00534">
    <property type="entry name" value="Glycos_transf_1"/>
    <property type="match status" value="1"/>
</dbReference>
<evidence type="ECO:0000256" key="1">
    <source>
        <dbReference type="ARBA" id="ARBA00022679"/>
    </source>
</evidence>
<dbReference type="PANTHER" id="PTHR46401:SF2">
    <property type="entry name" value="GLYCOSYLTRANSFERASE WBBK-RELATED"/>
    <property type="match status" value="1"/>
</dbReference>
<dbReference type="InterPro" id="IPR001296">
    <property type="entry name" value="Glyco_trans_1"/>
</dbReference>
<dbReference type="GO" id="GO:0009103">
    <property type="term" value="P:lipopolysaccharide biosynthetic process"/>
    <property type="evidence" value="ECO:0007669"/>
    <property type="project" value="TreeGrafter"/>
</dbReference>
<dbReference type="SUPFAM" id="SSF53756">
    <property type="entry name" value="UDP-Glycosyltransferase/glycogen phosphorylase"/>
    <property type="match status" value="1"/>
</dbReference>
<dbReference type="EMBL" id="LBOI01000001">
    <property type="protein sequence ID" value="KKP32214.1"/>
    <property type="molecule type" value="Genomic_DNA"/>
</dbReference>
<gene>
    <name evidence="3" type="ORF">UR21_C0001G0010</name>
</gene>
<dbReference type="Proteomes" id="UP000034803">
    <property type="component" value="Unassembled WGS sequence"/>
</dbReference>